<dbReference type="PROSITE" id="PS00211">
    <property type="entry name" value="ABC_TRANSPORTER_1"/>
    <property type="match status" value="1"/>
</dbReference>
<evidence type="ECO:0000313" key="6">
    <source>
        <dbReference type="Proteomes" id="UP000006176"/>
    </source>
</evidence>
<dbReference type="Pfam" id="PF00005">
    <property type="entry name" value="ABC_tran"/>
    <property type="match status" value="1"/>
</dbReference>
<dbReference type="AlphaFoldDB" id="I3XZU8"/>
<dbReference type="PROSITE" id="PS50893">
    <property type="entry name" value="ABC_TRANSPORTER_2"/>
    <property type="match status" value="1"/>
</dbReference>
<dbReference type="InterPro" id="IPR017871">
    <property type="entry name" value="ABC_transporter-like_CS"/>
</dbReference>
<dbReference type="InterPro" id="IPR050093">
    <property type="entry name" value="ABC_SmlMolc_Importer"/>
</dbReference>
<dbReference type="PATRIC" id="fig|760154.4.peg.2199"/>
<evidence type="ECO:0000256" key="3">
    <source>
        <dbReference type="ARBA" id="ARBA00022840"/>
    </source>
</evidence>
<dbReference type="GO" id="GO:0005524">
    <property type="term" value="F:ATP binding"/>
    <property type="evidence" value="ECO:0007669"/>
    <property type="project" value="UniProtKB-KW"/>
</dbReference>
<keyword evidence="2" id="KW-0547">Nucleotide-binding</keyword>
<dbReference type="InterPro" id="IPR003439">
    <property type="entry name" value="ABC_transporter-like_ATP-bd"/>
</dbReference>
<dbReference type="RefSeq" id="WP_014770337.1">
    <property type="nucleotide sequence ID" value="NC_018002.1"/>
</dbReference>
<keyword evidence="5" id="KW-0762">Sugar transport</keyword>
<keyword evidence="3" id="KW-0067">ATP-binding</keyword>
<reference evidence="5 6" key="1">
    <citation type="submission" date="2012-06" db="EMBL/GenBank/DDBJ databases">
        <title>Complete sequence of Sulfurospirillum barnesii SES-3.</title>
        <authorList>
            <consortium name="US DOE Joint Genome Institute"/>
            <person name="Lucas S."/>
            <person name="Han J."/>
            <person name="Lapidus A."/>
            <person name="Cheng J.-F."/>
            <person name="Goodwin L."/>
            <person name="Pitluck S."/>
            <person name="Peters L."/>
            <person name="Ovchinnikova G."/>
            <person name="Lu M."/>
            <person name="Detter J.C."/>
            <person name="Han C."/>
            <person name="Tapia R."/>
            <person name="Land M."/>
            <person name="Hauser L."/>
            <person name="Kyrpides N."/>
            <person name="Ivanova N."/>
            <person name="Pagani I."/>
            <person name="Stolz J."/>
            <person name="Arkin A."/>
            <person name="Dehal P."/>
            <person name="Oremland R."/>
            <person name="Saltikov C."/>
            <person name="Basu P."/>
            <person name="Hollibaugh J."/>
            <person name="Newman D."/>
            <person name="Stolyar S."/>
            <person name="Hazen T."/>
            <person name="Woyke T."/>
        </authorList>
    </citation>
    <scope>NUCLEOTIDE SEQUENCE [LARGE SCALE GENOMIC DNA]</scope>
    <source>
        <strain evidence="6">ATCC 700032 / DSM 10660 / SES-3</strain>
    </source>
</reference>
<evidence type="ECO:0000256" key="1">
    <source>
        <dbReference type="ARBA" id="ARBA00022448"/>
    </source>
</evidence>
<gene>
    <name evidence="5" type="ordered locus">Sulba_2197</name>
</gene>
<feature type="domain" description="ABC transporter" evidence="4">
    <location>
        <begin position="1"/>
        <end position="230"/>
    </location>
</feature>
<dbReference type="GO" id="GO:0016887">
    <property type="term" value="F:ATP hydrolysis activity"/>
    <property type="evidence" value="ECO:0007669"/>
    <property type="project" value="InterPro"/>
</dbReference>
<proteinExistence type="predicted"/>
<dbReference type="SUPFAM" id="SSF50331">
    <property type="entry name" value="MOP-like"/>
    <property type="match status" value="1"/>
</dbReference>
<dbReference type="STRING" id="760154.Sulba_2197"/>
<keyword evidence="1" id="KW-0813">Transport</keyword>
<dbReference type="InterPro" id="IPR003593">
    <property type="entry name" value="AAA+_ATPase"/>
</dbReference>
<dbReference type="PANTHER" id="PTHR42781">
    <property type="entry name" value="SPERMIDINE/PUTRESCINE IMPORT ATP-BINDING PROTEIN POTA"/>
    <property type="match status" value="1"/>
</dbReference>
<dbReference type="InterPro" id="IPR008995">
    <property type="entry name" value="Mo/tungstate-bd_C_term_dom"/>
</dbReference>
<dbReference type="PANTHER" id="PTHR42781:SF4">
    <property type="entry name" value="SPERMIDINE_PUTRESCINE IMPORT ATP-BINDING PROTEIN POTA"/>
    <property type="match status" value="1"/>
</dbReference>
<evidence type="ECO:0000256" key="2">
    <source>
        <dbReference type="ARBA" id="ARBA00022741"/>
    </source>
</evidence>
<dbReference type="KEGG" id="sba:Sulba_2197"/>
<dbReference type="SMART" id="SM00382">
    <property type="entry name" value="AAA"/>
    <property type="match status" value="1"/>
</dbReference>
<dbReference type="Gene3D" id="3.40.50.300">
    <property type="entry name" value="P-loop containing nucleotide triphosphate hydrolases"/>
    <property type="match status" value="2"/>
</dbReference>
<dbReference type="Proteomes" id="UP000006176">
    <property type="component" value="Chromosome"/>
</dbReference>
<dbReference type="SUPFAM" id="SSF52540">
    <property type="entry name" value="P-loop containing nucleoside triphosphate hydrolases"/>
    <property type="match status" value="2"/>
</dbReference>
<evidence type="ECO:0000313" key="5">
    <source>
        <dbReference type="EMBL" id="AFL69472.1"/>
    </source>
</evidence>
<dbReference type="eggNOG" id="COG3842">
    <property type="taxonomic scope" value="Bacteria"/>
</dbReference>
<keyword evidence="6" id="KW-1185">Reference proteome</keyword>
<dbReference type="EMBL" id="CP003333">
    <property type="protein sequence ID" value="AFL69472.1"/>
    <property type="molecule type" value="Genomic_DNA"/>
</dbReference>
<protein>
    <submittedName>
        <fullName evidence="5">ATPase component of ABC-type sugar transporter</fullName>
    </submittedName>
</protein>
<organism evidence="5 6">
    <name type="scientific">Sulfurospirillum barnesii (strain ATCC 700032 / DSM 10660 / SES-3)</name>
    <dbReference type="NCBI Taxonomy" id="760154"/>
    <lineage>
        <taxon>Bacteria</taxon>
        <taxon>Pseudomonadati</taxon>
        <taxon>Campylobacterota</taxon>
        <taxon>Epsilonproteobacteria</taxon>
        <taxon>Campylobacterales</taxon>
        <taxon>Sulfurospirillaceae</taxon>
        <taxon>Sulfurospirillum</taxon>
    </lineage>
</organism>
<evidence type="ECO:0000259" key="4">
    <source>
        <dbReference type="PROSITE" id="PS50893"/>
    </source>
</evidence>
<dbReference type="InterPro" id="IPR027417">
    <property type="entry name" value="P-loop_NTPase"/>
</dbReference>
<accession>I3XZU8</accession>
<name>I3XZU8_SULBS</name>
<dbReference type="HOGENOM" id="CLU_000604_1_1_7"/>
<sequence>MSFLSLQALTCNVGAFHLHDISFDVGEGEYFVILGHSGAGKTVILESIAGLHRVGGKLLFNQEEITHKAPEERSIGFVYQDFALFPNLNVRENIRFAGRYKEIEDAESLFNDLVDFLGLEKLLDRRIDNLSGGEKQRIAIARAVFSRPKILLLDEPLSAIDPTFRNAIMKFLKDIHRRYGLTTLHVTHNFREASYLADRIAIVMDGRVQQVGSTNDVLSQLLDEPTNSLDYSGLPQFSDAIVYANREWGTTVIVASHDLLWLNEIVTRKVGLHFGRLMDFTSSNLIMGKWRESGDERIFDFDETQRMSLPKSYRIGEKRGVAINPRDICVGLEPFTCNDDSVCLKGIIREVAHSVKSNEISLKIAIGTHVLECVESFEYFEQYRFYPSAQVYVHFKKSAINVPSKEA</sequence>